<dbReference type="SUPFAM" id="SSF50249">
    <property type="entry name" value="Nucleic acid-binding proteins"/>
    <property type="match status" value="2"/>
</dbReference>
<evidence type="ECO:0000259" key="1">
    <source>
        <dbReference type="Pfam" id="PF02721"/>
    </source>
</evidence>
<dbReference type="EMBL" id="OU466857">
    <property type="protein sequence ID" value="CAH2035635.1"/>
    <property type="molecule type" value="Genomic_DNA"/>
</dbReference>
<evidence type="ECO:0000313" key="3">
    <source>
        <dbReference type="Proteomes" id="UP000836841"/>
    </source>
</evidence>
<feature type="non-terminal residue" evidence="2">
    <location>
        <position position="1"/>
    </location>
</feature>
<name>A0AAU9R7X5_THLAR</name>
<gene>
    <name evidence="2" type="ORF">TAV2_LOCUS1484</name>
</gene>
<dbReference type="PANTHER" id="PTHR47165:SF4">
    <property type="entry name" value="OS03G0429900 PROTEIN"/>
    <property type="match status" value="1"/>
</dbReference>
<dbReference type="InterPro" id="IPR012340">
    <property type="entry name" value="NA-bd_OB-fold"/>
</dbReference>
<keyword evidence="3" id="KW-1185">Reference proteome</keyword>
<sequence>PYVTFDELSLGLNPQHVVGRVIRSWEVRSENNRHQFIGISMVMLDEKKSTIHYFIPSPLAQKHLSTLREGTIFQLGGFEVKPCTTHHKITDHPFVIKFLDQTTFVDFPTNWIKIGKDKFRIHTHDHLLAFANTNLALPDILEDVIVSLSLWGLAASRFRSLLYAPIQVTPIVLVTDVNPTILDGFDVGLNPTFTVTDITSKVHKKETITIGKLCEFTGFPIKQDTDFICQATIVDVLSTYGWNHMTCTACVGELQAHENSLLCVQCQLSNPYRDDRFHVAFAILDGSYVATFLVSDKELRNLLPPHKFEELRGKVKEEIFPDLINSIDDLLGNTLIFHIKVTAYNHSAKNRSFTVAKISNDMGHVQPNFSTVTIRQNEVAGTTNYKFDNCTGAGGSSFTIPAFNTTTHKKHYT</sequence>
<feature type="domain" description="Replication protein A 70 kDa DNA-binding subunit B/D first OB fold" evidence="1">
    <location>
        <begin position="17"/>
        <end position="103"/>
    </location>
</feature>
<organism evidence="2 3">
    <name type="scientific">Thlaspi arvense</name>
    <name type="common">Field penny-cress</name>
    <dbReference type="NCBI Taxonomy" id="13288"/>
    <lineage>
        <taxon>Eukaryota</taxon>
        <taxon>Viridiplantae</taxon>
        <taxon>Streptophyta</taxon>
        <taxon>Embryophyta</taxon>
        <taxon>Tracheophyta</taxon>
        <taxon>Spermatophyta</taxon>
        <taxon>Magnoliopsida</taxon>
        <taxon>eudicotyledons</taxon>
        <taxon>Gunneridae</taxon>
        <taxon>Pentapetalae</taxon>
        <taxon>rosids</taxon>
        <taxon>malvids</taxon>
        <taxon>Brassicales</taxon>
        <taxon>Brassicaceae</taxon>
        <taxon>Thlaspideae</taxon>
        <taxon>Thlaspi</taxon>
    </lineage>
</organism>
<dbReference type="AlphaFoldDB" id="A0AAU9R7X5"/>
<proteinExistence type="predicted"/>
<protein>
    <recommendedName>
        <fullName evidence="1">Replication protein A 70 kDa DNA-binding subunit B/D first OB fold domain-containing protein</fullName>
    </recommendedName>
</protein>
<evidence type="ECO:0000313" key="2">
    <source>
        <dbReference type="EMBL" id="CAH2035635.1"/>
    </source>
</evidence>
<feature type="non-terminal residue" evidence="2">
    <location>
        <position position="413"/>
    </location>
</feature>
<dbReference type="Proteomes" id="UP000836841">
    <property type="component" value="Chromosome 1"/>
</dbReference>
<dbReference type="InterPro" id="IPR003871">
    <property type="entry name" value="RFA1B/D_OB_1st"/>
</dbReference>
<dbReference type="Pfam" id="PF02721">
    <property type="entry name" value="DUF223"/>
    <property type="match status" value="1"/>
</dbReference>
<accession>A0AAU9R7X5</accession>
<dbReference type="PANTHER" id="PTHR47165">
    <property type="entry name" value="OS03G0429900 PROTEIN"/>
    <property type="match status" value="1"/>
</dbReference>
<dbReference type="CDD" id="cd04480">
    <property type="entry name" value="RPA1_DBD_A_like"/>
    <property type="match status" value="1"/>
</dbReference>
<reference evidence="2 3" key="1">
    <citation type="submission" date="2022-03" db="EMBL/GenBank/DDBJ databases">
        <authorList>
            <person name="Nunn A."/>
            <person name="Chopra R."/>
            <person name="Nunn A."/>
            <person name="Contreras Garrido A."/>
        </authorList>
    </citation>
    <scope>NUCLEOTIDE SEQUENCE [LARGE SCALE GENOMIC DNA]</scope>
</reference>
<dbReference type="Gene3D" id="2.40.50.140">
    <property type="entry name" value="Nucleic acid-binding proteins"/>
    <property type="match status" value="2"/>
</dbReference>